<sequence>MKKRVVIEDLLASRGRCEPDTDQIMKRTFEMQTRNRVGYAGECSVTKGKLVLFEQLEWYRGIFKLSSLYIEAGVFCI</sequence>
<comment type="caution">
    <text evidence="1">The sequence shown here is derived from an EMBL/GenBank/DDBJ whole genome shotgun (WGS) entry which is preliminary data.</text>
</comment>
<evidence type="ECO:0000313" key="2">
    <source>
        <dbReference type="Proteomes" id="UP000018877"/>
    </source>
</evidence>
<dbReference type="EMBL" id="ALAN01000074">
    <property type="protein sequence ID" value="ETI68241.1"/>
    <property type="molecule type" value="Genomic_DNA"/>
</dbReference>
<name>A0AB94IM99_9BACI</name>
<keyword evidence="2" id="KW-1185">Reference proteome</keyword>
<organism evidence="1 2">
    <name type="scientific">Neobacillus vireti LMG 21834</name>
    <dbReference type="NCBI Taxonomy" id="1131730"/>
    <lineage>
        <taxon>Bacteria</taxon>
        <taxon>Bacillati</taxon>
        <taxon>Bacillota</taxon>
        <taxon>Bacilli</taxon>
        <taxon>Bacillales</taxon>
        <taxon>Bacillaceae</taxon>
        <taxon>Neobacillus</taxon>
    </lineage>
</organism>
<evidence type="ECO:0000313" key="1">
    <source>
        <dbReference type="EMBL" id="ETI68241.1"/>
    </source>
</evidence>
<proteinExistence type="predicted"/>
<protein>
    <submittedName>
        <fullName evidence="1">Uncharacterized protein</fullName>
    </submittedName>
</protein>
<gene>
    <name evidence="1" type="ORF">BAVI_13569</name>
</gene>
<dbReference type="AlphaFoldDB" id="A0AB94IM99"/>
<dbReference type="Proteomes" id="UP000018877">
    <property type="component" value="Unassembled WGS sequence"/>
</dbReference>
<reference evidence="1 2" key="1">
    <citation type="journal article" date="2014" name="Environ. Microbiol.">
        <title>The nitrate-ammonifying and nosZ-carrying bacterium Bacillus vireti is a potent source and sink for nitric and nitrous oxide under high nitrate conditions.</title>
        <authorList>
            <person name="Mania D."/>
            <person name="Heylen K."/>
            <person name="van Spanning R.J."/>
            <person name="Frostegard A."/>
        </authorList>
    </citation>
    <scope>NUCLEOTIDE SEQUENCE [LARGE SCALE GENOMIC DNA]</scope>
    <source>
        <strain evidence="1 2">LMG 21834</strain>
    </source>
</reference>
<accession>A0AB94IM99</accession>